<feature type="transmembrane region" description="Helical" evidence="1">
    <location>
        <begin position="28"/>
        <end position="45"/>
    </location>
</feature>
<keyword evidence="1" id="KW-0812">Transmembrane</keyword>
<comment type="caution">
    <text evidence="2">The sequence shown here is derived from an EMBL/GenBank/DDBJ whole genome shotgun (WGS) entry which is preliminary data.</text>
</comment>
<dbReference type="RefSeq" id="WP_200506665.1">
    <property type="nucleotide sequence ID" value="NZ_JAEHFX010000006.1"/>
</dbReference>
<sequence>MKKALKEAATSLFLLVYPGEEPTTRQLVWFYAALLFGLAMVALWNY</sequence>
<dbReference type="Proteomes" id="UP000644147">
    <property type="component" value="Unassembled WGS sequence"/>
</dbReference>
<keyword evidence="1" id="KW-0472">Membrane</keyword>
<protein>
    <submittedName>
        <fullName evidence="2">Uncharacterized protein</fullName>
    </submittedName>
</protein>
<gene>
    <name evidence="2" type="ORF">I5M27_12905</name>
</gene>
<organism evidence="2 3">
    <name type="scientific">Adhaeribacter terrigena</name>
    <dbReference type="NCBI Taxonomy" id="2793070"/>
    <lineage>
        <taxon>Bacteria</taxon>
        <taxon>Pseudomonadati</taxon>
        <taxon>Bacteroidota</taxon>
        <taxon>Cytophagia</taxon>
        <taxon>Cytophagales</taxon>
        <taxon>Hymenobacteraceae</taxon>
        <taxon>Adhaeribacter</taxon>
    </lineage>
</organism>
<keyword evidence="3" id="KW-1185">Reference proteome</keyword>
<evidence type="ECO:0000313" key="3">
    <source>
        <dbReference type="Proteomes" id="UP000644147"/>
    </source>
</evidence>
<evidence type="ECO:0000313" key="2">
    <source>
        <dbReference type="EMBL" id="MBK0403887.1"/>
    </source>
</evidence>
<name>A0ABS1C3B3_9BACT</name>
<accession>A0ABS1C3B3</accession>
<keyword evidence="1" id="KW-1133">Transmembrane helix</keyword>
<reference evidence="2 3" key="1">
    <citation type="submission" date="2020-12" db="EMBL/GenBank/DDBJ databases">
        <title>Bacterial novel species Adhaeribacter sp. BT258 isolated from soil.</title>
        <authorList>
            <person name="Jung H.-Y."/>
        </authorList>
    </citation>
    <scope>NUCLEOTIDE SEQUENCE [LARGE SCALE GENOMIC DNA]</scope>
    <source>
        <strain evidence="2 3">BT258</strain>
    </source>
</reference>
<dbReference type="EMBL" id="JAEHFX010000006">
    <property type="protein sequence ID" value="MBK0403887.1"/>
    <property type="molecule type" value="Genomic_DNA"/>
</dbReference>
<proteinExistence type="predicted"/>
<evidence type="ECO:0000256" key="1">
    <source>
        <dbReference type="SAM" id="Phobius"/>
    </source>
</evidence>